<dbReference type="InterPro" id="IPR035427">
    <property type="entry name" value="Tim10-like_dom_sf"/>
</dbReference>
<dbReference type="Pfam" id="PF02953">
    <property type="entry name" value="zf-Tim10_DDP"/>
    <property type="match status" value="1"/>
</dbReference>
<protein>
    <recommendedName>
        <fullName evidence="8">Mitochondrial import inner membrane translocase subunit</fullName>
    </recommendedName>
</protein>
<keyword evidence="8" id="KW-0472">Membrane</keyword>
<keyword evidence="3" id="KW-0862">Zinc</keyword>
<evidence type="ECO:0000256" key="3">
    <source>
        <dbReference type="ARBA" id="ARBA00022833"/>
    </source>
</evidence>
<gene>
    <name evidence="10" type="ORF">QE152_g22924</name>
</gene>
<evidence type="ECO:0000259" key="9">
    <source>
        <dbReference type="Pfam" id="PF02953"/>
    </source>
</evidence>
<evidence type="ECO:0000256" key="7">
    <source>
        <dbReference type="ARBA" id="ARBA00023157"/>
    </source>
</evidence>
<keyword evidence="8" id="KW-0999">Mitochondrion inner membrane</keyword>
<evidence type="ECO:0000256" key="5">
    <source>
        <dbReference type="ARBA" id="ARBA00023010"/>
    </source>
</evidence>
<keyword evidence="5 8" id="KW-0811">Translocation</keyword>
<name>A0AAW1KH80_POPJA</name>
<dbReference type="GO" id="GO:0046872">
    <property type="term" value="F:metal ion binding"/>
    <property type="evidence" value="ECO:0007669"/>
    <property type="project" value="UniProtKB-KW"/>
</dbReference>
<comment type="domain">
    <text evidence="8">The twin CX3C motif contains 4 conserved Cys residues that form 2 disulfide bonds in the mitochondrial intermembrane space.</text>
</comment>
<dbReference type="AlphaFoldDB" id="A0AAW1KH80"/>
<dbReference type="GO" id="GO:0015031">
    <property type="term" value="P:protein transport"/>
    <property type="evidence" value="ECO:0007669"/>
    <property type="project" value="UniProtKB-KW"/>
</dbReference>
<reference evidence="10 11" key="1">
    <citation type="journal article" date="2024" name="BMC Genomics">
        <title>De novo assembly and annotation of Popillia japonica's genome with initial clues to its potential as an invasive pest.</title>
        <authorList>
            <person name="Cucini C."/>
            <person name="Boschi S."/>
            <person name="Funari R."/>
            <person name="Cardaioli E."/>
            <person name="Iannotti N."/>
            <person name="Marturano G."/>
            <person name="Paoli F."/>
            <person name="Bruttini M."/>
            <person name="Carapelli A."/>
            <person name="Frati F."/>
            <person name="Nardi F."/>
        </authorList>
    </citation>
    <scope>NUCLEOTIDE SEQUENCE [LARGE SCALE GENOMIC DNA]</scope>
    <source>
        <strain evidence="10">DMR45628</strain>
    </source>
</reference>
<sequence>MEDQQIKTFKDFLTFYNQLSETCFARCVSNFNSRTIEEDEAKCVERCASKFISCNNRLIKIYAVMQEKIVNNRLKAMEEEHLKQQAALALNEPSGAVQPAIEEQPA</sequence>
<proteinExistence type="inferred from homology"/>
<evidence type="ECO:0000256" key="4">
    <source>
        <dbReference type="ARBA" id="ARBA00022927"/>
    </source>
</evidence>
<dbReference type="InterPro" id="IPR004217">
    <property type="entry name" value="Tim10-like"/>
</dbReference>
<keyword evidence="4 8" id="KW-0653">Protein transport</keyword>
<comment type="similarity">
    <text evidence="8">Belongs to the small Tim family.</text>
</comment>
<dbReference type="Gene3D" id="1.10.287.810">
    <property type="entry name" value="Mitochondrial import inner membrane translocase subunit tim13 like domains"/>
    <property type="match status" value="1"/>
</dbReference>
<comment type="caution">
    <text evidence="10">The sequence shown here is derived from an EMBL/GenBank/DDBJ whole genome shotgun (WGS) entry which is preliminary data.</text>
</comment>
<keyword evidence="8" id="KW-0143">Chaperone</keyword>
<evidence type="ECO:0000256" key="2">
    <source>
        <dbReference type="ARBA" id="ARBA00022723"/>
    </source>
</evidence>
<keyword evidence="6 8" id="KW-0496">Mitochondrion</keyword>
<dbReference type="GO" id="GO:0005743">
    <property type="term" value="C:mitochondrial inner membrane"/>
    <property type="evidence" value="ECO:0007669"/>
    <property type="project" value="UniProtKB-SubCell"/>
</dbReference>
<feature type="domain" description="Tim10-like" evidence="9">
    <location>
        <begin position="4"/>
        <end position="62"/>
    </location>
</feature>
<evidence type="ECO:0000256" key="6">
    <source>
        <dbReference type="ARBA" id="ARBA00023128"/>
    </source>
</evidence>
<accession>A0AAW1KH80</accession>
<evidence type="ECO:0000313" key="10">
    <source>
        <dbReference type="EMBL" id="KAK9718946.1"/>
    </source>
</evidence>
<keyword evidence="11" id="KW-1185">Reference proteome</keyword>
<dbReference type="InterPro" id="IPR050673">
    <property type="entry name" value="Mito_inner_translocase_sub"/>
</dbReference>
<keyword evidence="1 8" id="KW-0813">Transport</keyword>
<dbReference type="EMBL" id="JASPKY010000224">
    <property type="protein sequence ID" value="KAK9718946.1"/>
    <property type="molecule type" value="Genomic_DNA"/>
</dbReference>
<organism evidence="10 11">
    <name type="scientific">Popillia japonica</name>
    <name type="common">Japanese beetle</name>
    <dbReference type="NCBI Taxonomy" id="7064"/>
    <lineage>
        <taxon>Eukaryota</taxon>
        <taxon>Metazoa</taxon>
        <taxon>Ecdysozoa</taxon>
        <taxon>Arthropoda</taxon>
        <taxon>Hexapoda</taxon>
        <taxon>Insecta</taxon>
        <taxon>Pterygota</taxon>
        <taxon>Neoptera</taxon>
        <taxon>Endopterygota</taxon>
        <taxon>Coleoptera</taxon>
        <taxon>Polyphaga</taxon>
        <taxon>Scarabaeiformia</taxon>
        <taxon>Scarabaeidae</taxon>
        <taxon>Rutelinae</taxon>
        <taxon>Popillia</taxon>
    </lineage>
</organism>
<comment type="subunit">
    <text evidence="8">Heterohexamer.</text>
</comment>
<evidence type="ECO:0000256" key="1">
    <source>
        <dbReference type="ARBA" id="ARBA00022448"/>
    </source>
</evidence>
<dbReference type="PANTHER" id="PTHR13172">
    <property type="entry name" value="MITOCHONDRIAL IMPORT INNER MEMBRANE TRANSLOCASE SUBUNIT TIM9B"/>
    <property type="match status" value="1"/>
</dbReference>
<comment type="function">
    <text evidence="8">Mitochondrial intermembrane chaperone that participates in the import and insertion of some multi-pass transmembrane proteins into the mitochondrial inner membrane. Also required for the transfer of beta-barrel precursors from the TOM complex to the sorting and assembly machinery (SAM complex) of the outer membrane. Acts as a chaperone-like protein that protects the hydrophobic precursors from aggregation and guide them through the mitochondrial intermembrane space.</text>
</comment>
<evidence type="ECO:0000313" key="11">
    <source>
        <dbReference type="Proteomes" id="UP001458880"/>
    </source>
</evidence>
<keyword evidence="7 8" id="KW-1015">Disulfide bond</keyword>
<comment type="subcellular location">
    <subcellularLocation>
        <location evidence="8">Mitochondrion inner membrane</location>
        <topology evidence="8">Peripheral membrane protein</topology>
        <orientation evidence="8">Intermembrane side</orientation>
    </subcellularLocation>
</comment>
<dbReference type="SUPFAM" id="SSF144122">
    <property type="entry name" value="Tim10-like"/>
    <property type="match status" value="1"/>
</dbReference>
<keyword evidence="2" id="KW-0479">Metal-binding</keyword>
<dbReference type="Proteomes" id="UP001458880">
    <property type="component" value="Unassembled WGS sequence"/>
</dbReference>
<evidence type="ECO:0000256" key="8">
    <source>
        <dbReference type="RuleBase" id="RU367043"/>
    </source>
</evidence>